<evidence type="ECO:0008006" key="5">
    <source>
        <dbReference type="Google" id="ProtNLM"/>
    </source>
</evidence>
<protein>
    <recommendedName>
        <fullName evidence="5">Bulb-type lectin domain-containing protein</fullName>
    </recommendedName>
</protein>
<name>A0A5N6RSQ6_9ROSI</name>
<keyword evidence="1" id="KW-0732">Signal</keyword>
<evidence type="ECO:0000256" key="2">
    <source>
        <dbReference type="ARBA" id="ARBA00023157"/>
    </source>
</evidence>
<sequence>MKGSQQYWSSPLIDHLADIFVIDGDYLTWPSTNEIRRIRLDIYENLLLQTYSDYWFSFCLHYNNNISCTTTDTIRAGQSLNTSKTIVSAKGREYSEYYMLGIRYYNVPGDNVVFVADSFLNSSAFLTLDSDGNLLTSDGNLTNISDAKTGWSLTSRGSYASPYPGGFSLQYLASRKELILLEESEAYWSSTGVVHSVVF</sequence>
<accession>A0A5N6RSQ6</accession>
<reference evidence="3 4" key="1">
    <citation type="submission" date="2019-06" db="EMBL/GenBank/DDBJ databases">
        <title>A chromosomal-level reference genome of Carpinus fangiana (Coryloideae, Betulaceae).</title>
        <authorList>
            <person name="Yang X."/>
            <person name="Wang Z."/>
            <person name="Zhang L."/>
            <person name="Hao G."/>
            <person name="Liu J."/>
            <person name="Yang Y."/>
        </authorList>
    </citation>
    <scope>NUCLEOTIDE SEQUENCE [LARGE SCALE GENOMIC DNA]</scope>
    <source>
        <strain evidence="3">Cfa_2016G</strain>
        <tissue evidence="3">Leaf</tissue>
    </source>
</reference>
<dbReference type="AlphaFoldDB" id="A0A5N6RSQ6"/>
<keyword evidence="4" id="KW-1185">Reference proteome</keyword>
<proteinExistence type="predicted"/>
<evidence type="ECO:0000313" key="4">
    <source>
        <dbReference type="Proteomes" id="UP000327013"/>
    </source>
</evidence>
<gene>
    <name evidence="3" type="ORF">FH972_020255</name>
</gene>
<dbReference type="Proteomes" id="UP000327013">
    <property type="component" value="Chromosome 8"/>
</dbReference>
<dbReference type="EMBL" id="CM017328">
    <property type="protein sequence ID" value="KAE8125448.1"/>
    <property type="molecule type" value="Genomic_DNA"/>
</dbReference>
<evidence type="ECO:0000256" key="1">
    <source>
        <dbReference type="ARBA" id="ARBA00022729"/>
    </source>
</evidence>
<evidence type="ECO:0000313" key="3">
    <source>
        <dbReference type="EMBL" id="KAE8125448.1"/>
    </source>
</evidence>
<dbReference type="Gene3D" id="2.90.10.10">
    <property type="entry name" value="Bulb-type lectin domain"/>
    <property type="match status" value="1"/>
</dbReference>
<keyword evidence="2" id="KW-1015">Disulfide bond</keyword>
<dbReference type="OrthoDB" id="990291at2759"/>
<organism evidence="3 4">
    <name type="scientific">Carpinus fangiana</name>
    <dbReference type="NCBI Taxonomy" id="176857"/>
    <lineage>
        <taxon>Eukaryota</taxon>
        <taxon>Viridiplantae</taxon>
        <taxon>Streptophyta</taxon>
        <taxon>Embryophyta</taxon>
        <taxon>Tracheophyta</taxon>
        <taxon>Spermatophyta</taxon>
        <taxon>Magnoliopsida</taxon>
        <taxon>eudicotyledons</taxon>
        <taxon>Gunneridae</taxon>
        <taxon>Pentapetalae</taxon>
        <taxon>rosids</taxon>
        <taxon>fabids</taxon>
        <taxon>Fagales</taxon>
        <taxon>Betulaceae</taxon>
        <taxon>Carpinus</taxon>
    </lineage>
</organism>
<dbReference type="InterPro" id="IPR036426">
    <property type="entry name" value="Bulb-type_lectin_dom_sf"/>
</dbReference>